<evidence type="ECO:0008006" key="3">
    <source>
        <dbReference type="Google" id="ProtNLM"/>
    </source>
</evidence>
<dbReference type="EMBL" id="JPMI01000216">
    <property type="protein sequence ID" value="KFA90310.1"/>
    <property type="molecule type" value="Genomic_DNA"/>
</dbReference>
<proteinExistence type="predicted"/>
<accession>A0A084SPC5</accession>
<dbReference type="AlphaFoldDB" id="A0A084SPC5"/>
<protein>
    <recommendedName>
        <fullName evidence="3">Lipoprotein</fullName>
    </recommendedName>
</protein>
<dbReference type="Proteomes" id="UP000028547">
    <property type="component" value="Unassembled WGS sequence"/>
</dbReference>
<evidence type="ECO:0000313" key="2">
    <source>
        <dbReference type="Proteomes" id="UP000028547"/>
    </source>
</evidence>
<gene>
    <name evidence="1" type="ORF">Q664_29285</name>
</gene>
<organism evidence="1 2">
    <name type="scientific">Archangium violaceum Cb vi76</name>
    <dbReference type="NCBI Taxonomy" id="1406225"/>
    <lineage>
        <taxon>Bacteria</taxon>
        <taxon>Pseudomonadati</taxon>
        <taxon>Myxococcota</taxon>
        <taxon>Myxococcia</taxon>
        <taxon>Myxococcales</taxon>
        <taxon>Cystobacterineae</taxon>
        <taxon>Archangiaceae</taxon>
        <taxon>Archangium</taxon>
    </lineage>
</organism>
<reference evidence="1 2" key="1">
    <citation type="submission" date="2014-07" db="EMBL/GenBank/DDBJ databases">
        <title>Draft Genome Sequence of Gephyronic Acid Producer, Cystobacter violaceus Strain Cb vi76.</title>
        <authorList>
            <person name="Stevens D.C."/>
            <person name="Young J."/>
            <person name="Carmichael R."/>
            <person name="Tan J."/>
            <person name="Taylor R.E."/>
        </authorList>
    </citation>
    <scope>NUCLEOTIDE SEQUENCE [LARGE SCALE GENOMIC DNA]</scope>
    <source>
        <strain evidence="1 2">Cb vi76</strain>
    </source>
</reference>
<name>A0A084SPC5_9BACT</name>
<dbReference type="PROSITE" id="PS51257">
    <property type="entry name" value="PROKAR_LIPOPROTEIN"/>
    <property type="match status" value="1"/>
</dbReference>
<evidence type="ECO:0000313" key="1">
    <source>
        <dbReference type="EMBL" id="KFA90310.1"/>
    </source>
</evidence>
<sequence>MNRFFAGAVLALSILTGCGGDDDTPGTPGGGGTEQKCSASNCAGCCFNNVCQTGNTASACGKAGATCSACGSAQVCRTDQTCGVDPNSVWRVQPTSARIASSDNGTSWDGDGSAPDVVVAMRCPGSTTSTETPEVESYTPAWTSGGCTAKASQLLAEPWVFQLWDIDFSSNDTITDSLAVRLTEAHLTAGAFTLNASGGMTSMTVQLQKQP</sequence>
<dbReference type="RefSeq" id="WP_043402782.1">
    <property type="nucleotide sequence ID" value="NZ_JPMI01000216.1"/>
</dbReference>
<comment type="caution">
    <text evidence="1">The sequence shown here is derived from an EMBL/GenBank/DDBJ whole genome shotgun (WGS) entry which is preliminary data.</text>
</comment>